<dbReference type="AlphaFoldDB" id="A0A6J4IFS8"/>
<accession>A0A6J4IFS8</accession>
<dbReference type="GO" id="GO:0019171">
    <property type="term" value="F:(3R)-hydroxyacyl-[acyl-carrier-protein] dehydratase activity"/>
    <property type="evidence" value="ECO:0007669"/>
    <property type="project" value="UniProtKB-EC"/>
</dbReference>
<keyword evidence="2" id="KW-0456">Lyase</keyword>
<organism evidence="2">
    <name type="scientific">uncultured Acetobacteraceae bacterium</name>
    <dbReference type="NCBI Taxonomy" id="169975"/>
    <lineage>
        <taxon>Bacteria</taxon>
        <taxon>Pseudomonadati</taxon>
        <taxon>Pseudomonadota</taxon>
        <taxon>Alphaproteobacteria</taxon>
        <taxon>Acetobacterales</taxon>
        <taxon>Acetobacteraceae</taxon>
        <taxon>environmental samples</taxon>
    </lineage>
</organism>
<feature type="region of interest" description="Disordered" evidence="1">
    <location>
        <begin position="1"/>
        <end position="164"/>
    </location>
</feature>
<evidence type="ECO:0000313" key="2">
    <source>
        <dbReference type="EMBL" id="CAA9249044.1"/>
    </source>
</evidence>
<feature type="non-terminal residue" evidence="2">
    <location>
        <position position="1"/>
    </location>
</feature>
<dbReference type="EMBL" id="CADCTL010000139">
    <property type="protein sequence ID" value="CAA9249044.1"/>
    <property type="molecule type" value="Genomic_DNA"/>
</dbReference>
<feature type="compositionally biased region" description="Basic and acidic residues" evidence="1">
    <location>
        <begin position="46"/>
        <end position="59"/>
    </location>
</feature>
<feature type="compositionally biased region" description="Basic and acidic residues" evidence="1">
    <location>
        <begin position="136"/>
        <end position="164"/>
    </location>
</feature>
<reference evidence="2" key="1">
    <citation type="submission" date="2020-02" db="EMBL/GenBank/DDBJ databases">
        <authorList>
            <person name="Meier V. D."/>
        </authorList>
    </citation>
    <scope>NUCLEOTIDE SEQUENCE</scope>
    <source>
        <strain evidence="2">AVDCRST_MAG04</strain>
    </source>
</reference>
<protein>
    <submittedName>
        <fullName evidence="2">3-hydroxyacyl-[acyl-carrier-protein] dehydratase, FabZ form</fullName>
        <ecNumber evidence="2">4.2.1.59</ecNumber>
    </submittedName>
</protein>
<sequence length="164" mass="18395">GRKRRKHGGAGSRRSDHGRELRHRADHARHPPPLPLPAGGPDGGGGEERLRHRREERLHQRAFLPGPLPGAPGDARRAHHRVHGPNGRRAGGGVARARSARQARLLHERRGREVPPPGRPRRPDARPRRAPAPARQHLEIPRRRQGGRQDRGRGHLLRHDPRPV</sequence>
<proteinExistence type="predicted"/>
<feature type="non-terminal residue" evidence="2">
    <location>
        <position position="164"/>
    </location>
</feature>
<dbReference type="EC" id="4.2.1.59" evidence="2"/>
<name>A0A6J4IFS8_9PROT</name>
<gene>
    <name evidence="2" type="ORF">AVDCRST_MAG04-2062</name>
</gene>
<evidence type="ECO:0000256" key="1">
    <source>
        <dbReference type="SAM" id="MobiDB-lite"/>
    </source>
</evidence>